<evidence type="ECO:0000313" key="1">
    <source>
        <dbReference type="EMBL" id="GGG02850.1"/>
    </source>
</evidence>
<comment type="caution">
    <text evidence="1">The sequence shown here is derived from an EMBL/GenBank/DDBJ whole genome shotgun (WGS) entry which is preliminary data.</text>
</comment>
<keyword evidence="2" id="KW-1185">Reference proteome</keyword>
<proteinExistence type="predicted"/>
<evidence type="ECO:0000313" key="2">
    <source>
        <dbReference type="Proteomes" id="UP000637643"/>
    </source>
</evidence>
<protein>
    <submittedName>
        <fullName evidence="1">Uncharacterized protein</fullName>
    </submittedName>
</protein>
<organism evidence="1 2">
    <name type="scientific">Paenibacillus albidus</name>
    <dbReference type="NCBI Taxonomy" id="2041023"/>
    <lineage>
        <taxon>Bacteria</taxon>
        <taxon>Bacillati</taxon>
        <taxon>Bacillota</taxon>
        <taxon>Bacilli</taxon>
        <taxon>Bacillales</taxon>
        <taxon>Paenibacillaceae</taxon>
        <taxon>Paenibacillus</taxon>
    </lineage>
</organism>
<reference evidence="1" key="2">
    <citation type="submission" date="2020-09" db="EMBL/GenBank/DDBJ databases">
        <authorList>
            <person name="Sun Q."/>
            <person name="Zhou Y."/>
        </authorList>
    </citation>
    <scope>NUCLEOTIDE SEQUENCE</scope>
    <source>
        <strain evidence="1">CGMCC 1.16134</strain>
    </source>
</reference>
<dbReference type="EMBL" id="BMKR01000034">
    <property type="protein sequence ID" value="GGG02850.1"/>
    <property type="molecule type" value="Genomic_DNA"/>
</dbReference>
<sequence>MSIVRLSIPVGMLVENMLTSGESKEVIIDRLQRGDFEGLTGKVKEPEMPFGERLATATEMGEPWEEAIRSGYEYKFLHIGGLKRLLTFRFGRVLDQDYVQDDLTLRQLWLRPEEITALRALIGRQWLVHEEEGTRPSDSDTLQNSPLIQVSVELKYK</sequence>
<name>A0A917CXV8_9BACL</name>
<accession>A0A917CXV8</accession>
<reference evidence="1" key="1">
    <citation type="journal article" date="2014" name="Int. J. Syst. Evol. Microbiol.">
        <title>Complete genome sequence of Corynebacterium casei LMG S-19264T (=DSM 44701T), isolated from a smear-ripened cheese.</title>
        <authorList>
            <consortium name="US DOE Joint Genome Institute (JGI-PGF)"/>
            <person name="Walter F."/>
            <person name="Albersmeier A."/>
            <person name="Kalinowski J."/>
            <person name="Ruckert C."/>
        </authorList>
    </citation>
    <scope>NUCLEOTIDE SEQUENCE</scope>
    <source>
        <strain evidence="1">CGMCC 1.16134</strain>
    </source>
</reference>
<gene>
    <name evidence="1" type="ORF">GCM10010912_54510</name>
</gene>
<dbReference type="RefSeq" id="WP_189030497.1">
    <property type="nucleotide sequence ID" value="NZ_BMKR01000034.1"/>
</dbReference>
<dbReference type="Proteomes" id="UP000637643">
    <property type="component" value="Unassembled WGS sequence"/>
</dbReference>
<dbReference type="AlphaFoldDB" id="A0A917CXV8"/>